<dbReference type="EMBL" id="AONC01000088">
    <property type="protein sequence ID" value="EXJ12268.1"/>
    <property type="molecule type" value="Genomic_DNA"/>
</dbReference>
<proteinExistence type="predicted"/>
<protein>
    <submittedName>
        <fullName evidence="1">Uncharacterized protein</fullName>
    </submittedName>
</protein>
<name>W9UYG1_9GAMM</name>
<organism evidence="1 2">
    <name type="scientific">Imhoffiella purpurea</name>
    <dbReference type="NCBI Taxonomy" id="1249627"/>
    <lineage>
        <taxon>Bacteria</taxon>
        <taxon>Pseudomonadati</taxon>
        <taxon>Pseudomonadota</taxon>
        <taxon>Gammaproteobacteria</taxon>
        <taxon>Chromatiales</taxon>
        <taxon>Chromatiaceae</taxon>
        <taxon>Imhoffiella</taxon>
    </lineage>
</organism>
<dbReference type="AntiFam" id="ANF00159">
    <property type="entry name" value="Shadow ORF (opposite uvrA)"/>
</dbReference>
<sequence length="348" mass="35922">MLVAVAAAGGTASVAAVEAEGAGGVAALPGRRLGGEALAQHLEGADIAGGVGTRGAADAGLVEQQHVGDGRIALDALVFARRALGMGLELAQGPVEHLLDQGRLAGARDARHHHQAVERDGDVDVLEVVGAGAAHLQPAVAVRGLACRTGRGDLAASGEIVAGQGVGRCQESGRRTLKDDAPSVLAWARADVDEAVGGPHHLRVVLDDHQRVAPVAQSVQNLGHPVHVARMQPDTGLVEDEEAVDQRGPERGGQVDALHLAPRERPRLTVEGQIAEPDLAQIAETGADLGQQQVERLVERSLQPERLEEVAAAGDRQAHEVVDGESGQVVPGRLLHAGAGMAETLGRW</sequence>
<dbReference type="eggNOG" id="ENOG50302H1">
    <property type="taxonomic scope" value="Bacteria"/>
</dbReference>
<keyword evidence="2" id="KW-1185">Reference proteome</keyword>
<evidence type="ECO:0000313" key="1">
    <source>
        <dbReference type="EMBL" id="EXJ12268.1"/>
    </source>
</evidence>
<dbReference type="AlphaFoldDB" id="W9UYG1"/>
<reference evidence="1 2" key="1">
    <citation type="submission" date="2012-11" db="EMBL/GenBank/DDBJ databases">
        <title>Genome assembly of Thiorhodococcus sp. AK35.</title>
        <authorList>
            <person name="Nupur N."/>
            <person name="Khatri I."/>
            <person name="Subramanian S."/>
            <person name="Pinnaka A."/>
        </authorList>
    </citation>
    <scope>NUCLEOTIDE SEQUENCE [LARGE SCALE GENOMIC DNA]</scope>
    <source>
        <strain evidence="1 2">AK35</strain>
    </source>
</reference>
<dbReference type="Proteomes" id="UP000019460">
    <property type="component" value="Unassembled WGS sequence"/>
</dbReference>
<comment type="caution">
    <text evidence="1">The sequence shown here is derived from an EMBL/GenBank/DDBJ whole genome shotgun (WGS) entry which is preliminary data.</text>
</comment>
<gene>
    <name evidence="1" type="ORF">D779_4087</name>
</gene>
<accession>W9UYG1</accession>
<evidence type="ECO:0000313" key="2">
    <source>
        <dbReference type="Proteomes" id="UP000019460"/>
    </source>
</evidence>